<proteinExistence type="predicted"/>
<gene>
    <name evidence="1" type="ORF">GMOD_00004723</name>
</gene>
<evidence type="ECO:0000313" key="1">
    <source>
        <dbReference type="EMBL" id="RMZ73917.1"/>
    </source>
</evidence>
<reference evidence="1 2" key="1">
    <citation type="journal article" date="2014" name="PLoS ONE">
        <title>De novo Genome Assembly of the Fungal Plant Pathogen Pyrenophora semeniperda.</title>
        <authorList>
            <person name="Soliai M.M."/>
            <person name="Meyer S.E."/>
            <person name="Udall J.A."/>
            <person name="Elzinga D.E."/>
            <person name="Hermansen R.A."/>
            <person name="Bodily P.M."/>
            <person name="Hart A.A."/>
            <person name="Coleman C.E."/>
        </authorList>
    </citation>
    <scope>NUCLEOTIDE SEQUENCE [LARGE SCALE GENOMIC DNA]</scope>
    <source>
        <strain evidence="1 2">CCB06</strain>
        <tissue evidence="1">Mycelium</tissue>
    </source>
</reference>
<sequence>MARMPYGRYPYMARRPGLNDMFHAPMYHYPFNVPARVHRFPYEDEPFGDFGEAMGMIPDIEESLDHLCREGILDPIELEAILERIQGIHRHYPWGFNCDGPESYLMARELDRMSRKLQGMYHATDIGQFAMLAKQLMYMGRNVQVGPRRPRFHALPHQRYRPRGLIPPYYGYND</sequence>
<keyword evidence="2" id="KW-1185">Reference proteome</keyword>
<evidence type="ECO:0000313" key="2">
    <source>
        <dbReference type="Proteomes" id="UP000265663"/>
    </source>
</evidence>
<organism evidence="1 2">
    <name type="scientific">Pyrenophora seminiperda CCB06</name>
    <dbReference type="NCBI Taxonomy" id="1302712"/>
    <lineage>
        <taxon>Eukaryota</taxon>
        <taxon>Fungi</taxon>
        <taxon>Dikarya</taxon>
        <taxon>Ascomycota</taxon>
        <taxon>Pezizomycotina</taxon>
        <taxon>Dothideomycetes</taxon>
        <taxon>Pleosporomycetidae</taxon>
        <taxon>Pleosporales</taxon>
        <taxon>Pleosporineae</taxon>
        <taxon>Pleosporaceae</taxon>
        <taxon>Pyrenophora</taxon>
    </lineage>
</organism>
<dbReference type="OrthoDB" id="3762945at2759"/>
<dbReference type="AlphaFoldDB" id="A0A3M7MHI7"/>
<name>A0A3M7MHI7_9PLEO</name>
<dbReference type="EMBL" id="KE747843">
    <property type="protein sequence ID" value="RMZ73917.1"/>
    <property type="molecule type" value="Genomic_DNA"/>
</dbReference>
<protein>
    <submittedName>
        <fullName evidence="1">Uncharacterized protein</fullName>
    </submittedName>
</protein>
<accession>A0A3M7MHI7</accession>
<dbReference type="Proteomes" id="UP000265663">
    <property type="component" value="Unassembled WGS sequence"/>
</dbReference>